<keyword evidence="1" id="KW-0808">Transferase</keyword>
<dbReference type="Pfam" id="PF14305">
    <property type="entry name" value="ATPgrasp_TupA"/>
    <property type="match status" value="1"/>
</dbReference>
<dbReference type="InterPro" id="IPR029465">
    <property type="entry name" value="ATPgrasp_TupA"/>
</dbReference>
<comment type="caution">
    <text evidence="1">The sequence shown here is derived from an EMBL/GenBank/DDBJ whole genome shotgun (WGS) entry which is preliminary data.</text>
</comment>
<dbReference type="SUPFAM" id="SSF56059">
    <property type="entry name" value="Glutathione synthetase ATP-binding domain-like"/>
    <property type="match status" value="1"/>
</dbReference>
<organism evidence="1 2">
    <name type="scientific">Paenibacillus lignilyticus</name>
    <dbReference type="NCBI Taxonomy" id="1172615"/>
    <lineage>
        <taxon>Bacteria</taxon>
        <taxon>Bacillati</taxon>
        <taxon>Bacillota</taxon>
        <taxon>Bacilli</taxon>
        <taxon>Bacillales</taxon>
        <taxon>Paenibacillaceae</taxon>
        <taxon>Paenibacillus</taxon>
    </lineage>
</organism>
<dbReference type="GO" id="GO:0016740">
    <property type="term" value="F:transferase activity"/>
    <property type="evidence" value="ECO:0007669"/>
    <property type="project" value="UniProtKB-KW"/>
</dbReference>
<proteinExistence type="predicted"/>
<dbReference type="Proteomes" id="UP000673394">
    <property type="component" value="Unassembled WGS sequence"/>
</dbReference>
<reference evidence="1 2" key="1">
    <citation type="submission" date="2021-04" db="EMBL/GenBank/DDBJ databases">
        <title>Paenibacillus sp. DLE-14 whole genome sequence.</title>
        <authorList>
            <person name="Ham Y.J."/>
        </authorList>
    </citation>
    <scope>NUCLEOTIDE SEQUENCE [LARGE SCALE GENOMIC DNA]</scope>
    <source>
        <strain evidence="1 2">DLE-14</strain>
    </source>
</reference>
<evidence type="ECO:0000313" key="1">
    <source>
        <dbReference type="EMBL" id="MBP3962395.1"/>
    </source>
</evidence>
<dbReference type="EMBL" id="JAGKSP010000002">
    <property type="protein sequence ID" value="MBP3962395.1"/>
    <property type="molecule type" value="Genomic_DNA"/>
</dbReference>
<protein>
    <submittedName>
        <fullName evidence="1">Glycosyl transferase</fullName>
    </submittedName>
</protein>
<dbReference type="RefSeq" id="WP_210656570.1">
    <property type="nucleotide sequence ID" value="NZ_JAGKSP010000002.1"/>
</dbReference>
<name>A0ABS5C8V3_9BACL</name>
<gene>
    <name evidence="1" type="ORF">I8J30_06720</name>
</gene>
<accession>A0ABS5C8V3</accession>
<evidence type="ECO:0000313" key="2">
    <source>
        <dbReference type="Proteomes" id="UP000673394"/>
    </source>
</evidence>
<sequence>MNVKDIIKSSPILYTALSAAWESRKKISNLVPDEPYIKMQYKKQMGKKIDLSNPETFNEKIQWLKLHCHNPLMTKCADKYEVRSYVEERIGNGVLNKLYGVYQKVEDIDLSVLPNSFVIKVNHGSGQNIICKNKDHMDFNHAFSKIKRYLKSNHYSYGREWAYKDIKPLIIIEEYLDDNGRPPADFKILCFHGKPEIIQLDLDRFGQHRRNYYNVDWSQMDLRFIVDNSSYEVPKPDNLDEMICFATRLAIGFPFVRVDFYNFDGKIYFGEMTFYPNNGIGTFYPEENNKLMGNKLVLPIQ</sequence>
<keyword evidence="2" id="KW-1185">Reference proteome</keyword>